<sequence>MALTPDLRRSALDLGYVLAGVADVAAEQAKGLHERARSRREEILTRDYAGEARAVAERLQGAPAVVVARGLEVASRTQVVVDDLGSRGRRLVERAQGHEGGDDVAERAGEAADAAG</sequence>
<organism evidence="2 3">
    <name type="scientific">Pseudokineococcus marinus</name>
    <dbReference type="NCBI Taxonomy" id="351215"/>
    <lineage>
        <taxon>Bacteria</taxon>
        <taxon>Bacillati</taxon>
        <taxon>Actinomycetota</taxon>
        <taxon>Actinomycetes</taxon>
        <taxon>Kineosporiales</taxon>
        <taxon>Kineosporiaceae</taxon>
        <taxon>Pseudokineococcus</taxon>
    </lineage>
</organism>
<accession>A0A849BPP8</accession>
<feature type="region of interest" description="Disordered" evidence="1">
    <location>
        <begin position="92"/>
        <end position="116"/>
    </location>
</feature>
<reference evidence="2 3" key="1">
    <citation type="submission" date="2020-05" db="EMBL/GenBank/DDBJ databases">
        <title>MicrobeNet Type strains.</title>
        <authorList>
            <person name="Nicholson A.C."/>
        </authorList>
    </citation>
    <scope>NUCLEOTIDE SEQUENCE [LARGE SCALE GENOMIC DNA]</scope>
    <source>
        <strain evidence="2 3">JCM 14547</strain>
    </source>
</reference>
<dbReference type="EMBL" id="JABEMA010000139">
    <property type="protein sequence ID" value="NNH23435.1"/>
    <property type="molecule type" value="Genomic_DNA"/>
</dbReference>
<feature type="non-terminal residue" evidence="2">
    <location>
        <position position="116"/>
    </location>
</feature>
<evidence type="ECO:0000313" key="2">
    <source>
        <dbReference type="EMBL" id="NNH23435.1"/>
    </source>
</evidence>
<comment type="caution">
    <text evidence="2">The sequence shown here is derived from an EMBL/GenBank/DDBJ whole genome shotgun (WGS) entry which is preliminary data.</text>
</comment>
<dbReference type="AlphaFoldDB" id="A0A849BPP8"/>
<name>A0A849BPP8_9ACTN</name>
<evidence type="ECO:0000256" key="1">
    <source>
        <dbReference type="SAM" id="MobiDB-lite"/>
    </source>
</evidence>
<evidence type="ECO:0000313" key="3">
    <source>
        <dbReference type="Proteomes" id="UP000555552"/>
    </source>
</evidence>
<feature type="compositionally biased region" description="Basic and acidic residues" evidence="1">
    <location>
        <begin position="92"/>
        <end position="110"/>
    </location>
</feature>
<gene>
    <name evidence="2" type="ORF">HLB09_10090</name>
</gene>
<keyword evidence="3" id="KW-1185">Reference proteome</keyword>
<protein>
    <submittedName>
        <fullName evidence="2">Uncharacterized protein</fullName>
    </submittedName>
</protein>
<dbReference type="RefSeq" id="WP_171203249.1">
    <property type="nucleotide sequence ID" value="NZ_JABEMA010000139.1"/>
</dbReference>
<proteinExistence type="predicted"/>
<dbReference type="Proteomes" id="UP000555552">
    <property type="component" value="Unassembled WGS sequence"/>
</dbReference>